<dbReference type="SUPFAM" id="SSF53474">
    <property type="entry name" value="alpha/beta-Hydrolases"/>
    <property type="match status" value="1"/>
</dbReference>
<reference evidence="1" key="2">
    <citation type="submission" date="2021-09" db="EMBL/GenBank/DDBJ databases">
        <authorList>
            <person name="Gilroy R."/>
        </authorList>
    </citation>
    <scope>NUCLEOTIDE SEQUENCE</scope>
    <source>
        <strain evidence="1">CHK135-1449</strain>
    </source>
</reference>
<keyword evidence="1" id="KW-0378">Hydrolase</keyword>
<dbReference type="InterPro" id="IPR029058">
    <property type="entry name" value="AB_hydrolase_fold"/>
</dbReference>
<accession>A0A9D2ZZR5</accession>
<comment type="caution">
    <text evidence="1">The sequence shown here is derived from an EMBL/GenBank/DDBJ whole genome shotgun (WGS) entry which is preliminary data.</text>
</comment>
<dbReference type="EMBL" id="DYWX01000112">
    <property type="protein sequence ID" value="HJF28638.1"/>
    <property type="molecule type" value="Genomic_DNA"/>
</dbReference>
<evidence type="ECO:0000313" key="2">
    <source>
        <dbReference type="Proteomes" id="UP000787156"/>
    </source>
</evidence>
<reference evidence="1" key="1">
    <citation type="journal article" date="2021" name="PeerJ">
        <title>Extensive microbial diversity within the chicken gut microbiome revealed by metagenomics and culture.</title>
        <authorList>
            <person name="Gilroy R."/>
            <person name="Ravi A."/>
            <person name="Getino M."/>
            <person name="Pursley I."/>
            <person name="Horton D.L."/>
            <person name="Alikhan N.F."/>
            <person name="Baker D."/>
            <person name="Gharbi K."/>
            <person name="Hall N."/>
            <person name="Watson M."/>
            <person name="Adriaenssens E.M."/>
            <person name="Foster-Nyarko E."/>
            <person name="Jarju S."/>
            <person name="Secka A."/>
            <person name="Antonio M."/>
            <person name="Oren A."/>
            <person name="Chaudhuri R.R."/>
            <person name="La Ragione R."/>
            <person name="Hildebrand F."/>
            <person name="Pallen M.J."/>
        </authorList>
    </citation>
    <scope>NUCLEOTIDE SEQUENCE</scope>
    <source>
        <strain evidence="1">CHK135-1449</strain>
    </source>
</reference>
<evidence type="ECO:0000313" key="1">
    <source>
        <dbReference type="EMBL" id="HJF28638.1"/>
    </source>
</evidence>
<dbReference type="AlphaFoldDB" id="A0A9D2ZZR5"/>
<organism evidence="1 2">
    <name type="scientific">Acinetobacter lwoffii</name>
    <dbReference type="NCBI Taxonomy" id="28090"/>
    <lineage>
        <taxon>Bacteria</taxon>
        <taxon>Pseudomonadati</taxon>
        <taxon>Pseudomonadota</taxon>
        <taxon>Gammaproteobacteria</taxon>
        <taxon>Moraxellales</taxon>
        <taxon>Moraxellaceae</taxon>
        <taxon>Acinetobacter</taxon>
    </lineage>
</organism>
<dbReference type="Gene3D" id="3.40.50.1820">
    <property type="entry name" value="alpha/beta hydrolase"/>
    <property type="match status" value="1"/>
</dbReference>
<sequence length="242" mass="27392">MKILLITGWGLGISVLQPFADLLRQQQYQVEIWDIFDPNDLSVRAARVEQAQSFDVLIGWSLGGQLALLLVHAIYQKTQLVKPVICCMSNPCFVANDLWPHAMPLMQYQQFQKSVLKNPLQAMQRFCALVTLGSSAPRERAKYLQQQILNIDLIYQARHLYLLEQLNLVNIFQSYPGKMLLVFSRNDMLVPYQLSQESELLAACNLNLVSIDAAHDAILFDTKLLIDQILIFLTGTAAAKAE</sequence>
<protein>
    <submittedName>
        <fullName evidence="1">Alpha/beta hydrolase</fullName>
    </submittedName>
</protein>
<name>A0A9D2ZZR5_ACILW</name>
<proteinExistence type="predicted"/>
<gene>
    <name evidence="1" type="ORF">K8V79_10435</name>
</gene>
<dbReference type="Proteomes" id="UP000787156">
    <property type="component" value="Unassembled WGS sequence"/>
</dbReference>
<dbReference type="GO" id="GO:0016787">
    <property type="term" value="F:hydrolase activity"/>
    <property type="evidence" value="ECO:0007669"/>
    <property type="project" value="UniProtKB-KW"/>
</dbReference>